<dbReference type="InterPro" id="IPR010809">
    <property type="entry name" value="FliD_C"/>
</dbReference>
<evidence type="ECO:0000313" key="8">
    <source>
        <dbReference type="EMBL" id="MBL7526731.1"/>
    </source>
</evidence>
<keyword evidence="4 5" id="KW-0975">Bacterial flagellum</keyword>
<evidence type="ECO:0000313" key="9">
    <source>
        <dbReference type="Proteomes" id="UP000809910"/>
    </source>
</evidence>
<evidence type="ECO:0000259" key="6">
    <source>
        <dbReference type="Pfam" id="PF02465"/>
    </source>
</evidence>
<protein>
    <recommendedName>
        <fullName evidence="5">Flagellar hook-associated protein 2</fullName>
        <shortName evidence="5">HAP2</shortName>
    </recommendedName>
    <alternativeName>
        <fullName evidence="5">Flagellar cap protein</fullName>
    </alternativeName>
</protein>
<evidence type="ECO:0000256" key="4">
    <source>
        <dbReference type="ARBA" id="ARBA00023143"/>
    </source>
</evidence>
<dbReference type="PANTHER" id="PTHR30288">
    <property type="entry name" value="FLAGELLAR CAP/ASSEMBLY PROTEIN FLID"/>
    <property type="match status" value="1"/>
</dbReference>
<evidence type="ECO:0000256" key="2">
    <source>
        <dbReference type="ARBA" id="ARBA00011255"/>
    </source>
</evidence>
<evidence type="ECO:0000256" key="3">
    <source>
        <dbReference type="ARBA" id="ARBA00023054"/>
    </source>
</evidence>
<evidence type="ECO:0000256" key="1">
    <source>
        <dbReference type="ARBA" id="ARBA00009764"/>
    </source>
</evidence>
<evidence type="ECO:0000256" key="5">
    <source>
        <dbReference type="RuleBase" id="RU362066"/>
    </source>
</evidence>
<feature type="domain" description="Flagellar hook-associated protein 2 C-terminal" evidence="7">
    <location>
        <begin position="222"/>
        <end position="523"/>
    </location>
</feature>
<organism evidence="8 9">
    <name type="scientific">Legionella bononiensis</name>
    <dbReference type="NCBI Taxonomy" id="2793102"/>
    <lineage>
        <taxon>Bacteria</taxon>
        <taxon>Pseudomonadati</taxon>
        <taxon>Pseudomonadota</taxon>
        <taxon>Gammaproteobacteria</taxon>
        <taxon>Legionellales</taxon>
        <taxon>Legionellaceae</taxon>
        <taxon>Legionella</taxon>
    </lineage>
</organism>
<sequence>MSLSSPGVGSGLDVKTLVDALVKAEITPAQARHDKQLTNVTTELSAIGQLKSILSNLQSSLTKLSDLSQFYNMKYSMSDQDYFSTNITPQATKGSYQIEVQKMAQQQSLASNYLTNTGSGTLTINFGTYNNDKTVFTPNATATPVSVTIAPGSDSLVAVRDAINNAGSSVTASIVQDTLGSRLTLTSSKTGENYAMKISGGITALNYDPTTGVNSLTETIGAQNSTVKINGLVLNQSSNQLQDAISGVTLNLKKAEIGKIITLTVDDNKDQLTSLMNDFIKQYNDSMTFLTNLTGYNSGTKQGGVFQGDPQFRNLKLNLNRWATSPITNGSSPIKSLADLGITSNKQGLLELNQDKYKKALDNNYKDIGSLFAKTATATDTNIRIKSINTKVKAGSYDVALTEFTPGVSMSGTIGSLPANSADGVTLKGTGALDGLSVNILSGSTGARGQVVVTDGIAVLMNSFLDSYMSSKGDLNIRTEQLNNQVKQLGKFQDGIDTRSNSIQARYLKQFTALDQLLSQLQNTSGFLTQQLANLPQLKIK</sequence>
<comment type="subcellular location">
    <subcellularLocation>
        <location evidence="5">Secreted</location>
    </subcellularLocation>
    <subcellularLocation>
        <location evidence="5">Bacterial flagellum</location>
    </subcellularLocation>
</comment>
<comment type="similarity">
    <text evidence="1 5">Belongs to the FliD family.</text>
</comment>
<reference evidence="8 9" key="1">
    <citation type="submission" date="2020-12" db="EMBL/GenBank/DDBJ databases">
        <title>WGS of Legionella: environmental sample.</title>
        <authorList>
            <person name="Cristino S."/>
            <person name="Girolamini L."/>
            <person name="Salaris S."/>
            <person name="Pascale M.R."/>
            <person name="Mazzotta M."/>
            <person name="Orsini M."/>
            <person name="Grottola A."/>
        </authorList>
    </citation>
    <scope>NUCLEOTIDE SEQUENCE [LARGE SCALE GENOMIC DNA]</scope>
    <source>
        <strain evidence="8 9">30cs62</strain>
    </source>
</reference>
<dbReference type="InterPro" id="IPR040026">
    <property type="entry name" value="FliD"/>
</dbReference>
<keyword evidence="5" id="KW-0964">Secreted</keyword>
<dbReference type="PANTHER" id="PTHR30288:SF0">
    <property type="entry name" value="FLAGELLAR HOOK-ASSOCIATED PROTEIN 2"/>
    <property type="match status" value="1"/>
</dbReference>
<keyword evidence="8" id="KW-0969">Cilium</keyword>
<dbReference type="Pfam" id="PF07195">
    <property type="entry name" value="FliD_C"/>
    <property type="match status" value="1"/>
</dbReference>
<keyword evidence="8" id="KW-0966">Cell projection</keyword>
<comment type="subunit">
    <text evidence="2 5">Homopentamer.</text>
</comment>
<evidence type="ECO:0000259" key="7">
    <source>
        <dbReference type="Pfam" id="PF07195"/>
    </source>
</evidence>
<dbReference type="RefSeq" id="WP_203111724.1">
    <property type="nucleotide sequence ID" value="NZ_JADOBG010000022.1"/>
</dbReference>
<dbReference type="InterPro" id="IPR003481">
    <property type="entry name" value="FliD_N"/>
</dbReference>
<dbReference type="Pfam" id="PF02465">
    <property type="entry name" value="FliD_N"/>
    <property type="match status" value="1"/>
</dbReference>
<gene>
    <name evidence="8" type="primary">fliD</name>
    <name evidence="8" type="ORF">I5282_09120</name>
</gene>
<keyword evidence="9" id="KW-1185">Reference proteome</keyword>
<dbReference type="Proteomes" id="UP000809910">
    <property type="component" value="Unassembled WGS sequence"/>
</dbReference>
<accession>A0ABS1WBK3</accession>
<comment type="caution">
    <text evidence="8">The sequence shown here is derived from an EMBL/GenBank/DDBJ whole genome shotgun (WGS) entry which is preliminary data.</text>
</comment>
<dbReference type="EMBL" id="JADWVN010000017">
    <property type="protein sequence ID" value="MBL7526731.1"/>
    <property type="molecule type" value="Genomic_DNA"/>
</dbReference>
<proteinExistence type="inferred from homology"/>
<keyword evidence="3" id="KW-0175">Coiled coil</keyword>
<keyword evidence="8" id="KW-0282">Flagellum</keyword>
<name>A0ABS1WBK3_9GAMM</name>
<feature type="domain" description="Flagellar hook-associated protein 2 N-terminal" evidence="6">
    <location>
        <begin position="10"/>
        <end position="107"/>
    </location>
</feature>
<comment type="function">
    <text evidence="5">Required for morphogenesis and for the elongation of the flagellar filament by facilitating polymerization of the flagellin monomers at the tip of growing filament. Forms a capping structure, which prevents flagellin subunits (transported through the central channel of the flagellum) from leaking out without polymerization at the distal end.</text>
</comment>